<protein>
    <submittedName>
        <fullName evidence="3">Glycosyltransferase family 4 protein</fullName>
    </submittedName>
</protein>
<dbReference type="InterPro" id="IPR050194">
    <property type="entry name" value="Glycosyltransferase_grp1"/>
</dbReference>
<dbReference type="InterPro" id="IPR001296">
    <property type="entry name" value="Glyco_trans_1"/>
</dbReference>
<proteinExistence type="predicted"/>
<accession>A0AAJ1EI86</accession>
<dbReference type="CDD" id="cd03801">
    <property type="entry name" value="GT4_PimA-like"/>
    <property type="match status" value="1"/>
</dbReference>
<dbReference type="PANTHER" id="PTHR45947:SF3">
    <property type="entry name" value="SULFOQUINOVOSYL TRANSFERASE SQD2"/>
    <property type="match status" value="1"/>
</dbReference>
<comment type="caution">
    <text evidence="3">The sequence shown here is derived from an EMBL/GenBank/DDBJ whole genome shotgun (WGS) entry which is preliminary data.</text>
</comment>
<sequence length="403" mass="44841">MKKRVAMITHEMSLVGGLATMITFLYRTLIQSGRYEPELISLATSASDTASFQLRSPATWLRQPRIERLPWHDLTFTHAGVWGSELEFQRYRPRRKLTELLKGYDLLQFVVGSPPWVCIAERVDRPTLLWTATTTRADRKSQMRNSSRSRRAWSSLMVPLAERYERRALKATDSIFALSEYTRAAIEPIAGAEKVVLAPCGVDINLFRPAARPEGHYILCVARFSDPRKNVRLLLDAYELLEKRVGAAPDLYLIGDPPSEQSRLQLHILGMAKKVHLHGPKQGEELAALYRNASFFVLSSNEEGLGIVILEAMASGLPVVSTACGGPITAVSEGETGLLTPIGDAQALAAAMEKLVRDPALRERMGREGRRVAEKHFSLAAAGKVFLDQYERLLSGQSEWNSG</sequence>
<evidence type="ECO:0000313" key="4">
    <source>
        <dbReference type="Proteomes" id="UP001197609"/>
    </source>
</evidence>
<dbReference type="Gene3D" id="3.40.50.2000">
    <property type="entry name" value="Glycogen Phosphorylase B"/>
    <property type="match status" value="2"/>
</dbReference>
<dbReference type="Proteomes" id="UP001197609">
    <property type="component" value="Unassembled WGS sequence"/>
</dbReference>
<dbReference type="GO" id="GO:0016758">
    <property type="term" value="F:hexosyltransferase activity"/>
    <property type="evidence" value="ECO:0007669"/>
    <property type="project" value="TreeGrafter"/>
</dbReference>
<gene>
    <name evidence="3" type="ORF">K8G79_05620</name>
</gene>
<name>A0AAJ1EI86_9BACT</name>
<evidence type="ECO:0000259" key="2">
    <source>
        <dbReference type="Pfam" id="PF13439"/>
    </source>
</evidence>
<evidence type="ECO:0000259" key="1">
    <source>
        <dbReference type="Pfam" id="PF00534"/>
    </source>
</evidence>
<dbReference type="SUPFAM" id="SSF53756">
    <property type="entry name" value="UDP-Glycosyltransferase/glycogen phosphorylase"/>
    <property type="match status" value="1"/>
</dbReference>
<feature type="domain" description="Glycosyltransferase subfamily 4-like N-terminal" evidence="2">
    <location>
        <begin position="15"/>
        <end position="205"/>
    </location>
</feature>
<dbReference type="Pfam" id="PF00534">
    <property type="entry name" value="Glycos_transf_1"/>
    <property type="match status" value="1"/>
</dbReference>
<organism evidence="3 4">
    <name type="scientific">Candidatus Methylomirabilis tolerans</name>
    <dbReference type="NCBI Taxonomy" id="3123416"/>
    <lineage>
        <taxon>Bacteria</taxon>
        <taxon>Candidatus Methylomirabilota</taxon>
        <taxon>Candidatus Methylomirabilia</taxon>
        <taxon>Candidatus Methylomirabilales</taxon>
        <taxon>Candidatus Methylomirabilaceae</taxon>
        <taxon>Candidatus Methylomirabilis</taxon>
    </lineage>
</organism>
<evidence type="ECO:0000313" key="3">
    <source>
        <dbReference type="EMBL" id="MBZ0159598.1"/>
    </source>
</evidence>
<dbReference type="PANTHER" id="PTHR45947">
    <property type="entry name" value="SULFOQUINOVOSYL TRANSFERASE SQD2"/>
    <property type="match status" value="1"/>
</dbReference>
<reference evidence="3 4" key="1">
    <citation type="journal article" date="2021" name="bioRxiv">
        <title>Unraveling nitrogen, sulfur and carbon metabolic pathways and microbial community transcriptional responses to substrate deprivation and toxicity stresses in a bioreactor mimicking anoxic brackish coastal sediment conditions.</title>
        <authorList>
            <person name="Martins P.D."/>
            <person name="Echeveste M.J."/>
            <person name="Arshad A."/>
            <person name="Kurth J."/>
            <person name="Ouboter H."/>
            <person name="Jetten M.S.M."/>
            <person name="Welte C.U."/>
        </authorList>
    </citation>
    <scope>NUCLEOTIDE SEQUENCE [LARGE SCALE GENOMIC DNA]</scope>
    <source>
        <strain evidence="3">MAG_38</strain>
    </source>
</reference>
<feature type="domain" description="Glycosyl transferase family 1" evidence="1">
    <location>
        <begin position="211"/>
        <end position="371"/>
    </location>
</feature>
<dbReference type="AlphaFoldDB" id="A0AAJ1EI86"/>
<dbReference type="Pfam" id="PF13439">
    <property type="entry name" value="Glyco_transf_4"/>
    <property type="match status" value="1"/>
</dbReference>
<dbReference type="InterPro" id="IPR028098">
    <property type="entry name" value="Glyco_trans_4-like_N"/>
</dbReference>
<dbReference type="EMBL" id="JAIOIU010000065">
    <property type="protein sequence ID" value="MBZ0159598.1"/>
    <property type="molecule type" value="Genomic_DNA"/>
</dbReference>